<dbReference type="EMBL" id="GL445145">
    <property type="protein sequence ID" value="EFN90094.1"/>
    <property type="molecule type" value="Genomic_DNA"/>
</dbReference>
<gene>
    <name evidence="2" type="ORF">EAI_16088</name>
</gene>
<dbReference type="InParanoid" id="E2B2H9"/>
<accession>E2B2H9</accession>
<keyword evidence="3" id="KW-1185">Reference proteome</keyword>
<evidence type="ECO:0000313" key="3">
    <source>
        <dbReference type="Proteomes" id="UP000008237"/>
    </source>
</evidence>
<name>E2B2H9_HARSA</name>
<evidence type="ECO:0000313" key="2">
    <source>
        <dbReference type="EMBL" id="EFN90094.1"/>
    </source>
</evidence>
<keyword evidence="1" id="KW-0732">Signal</keyword>
<dbReference type="InterPro" id="IPR031734">
    <property type="entry name" value="MBF2"/>
</dbReference>
<dbReference type="AlphaFoldDB" id="E2B2H9"/>
<dbReference type="Pfam" id="PF15868">
    <property type="entry name" value="MBF2"/>
    <property type="match status" value="2"/>
</dbReference>
<reference evidence="2 3" key="1">
    <citation type="journal article" date="2010" name="Science">
        <title>Genomic comparison of the ants Camponotus floridanus and Harpegnathos saltator.</title>
        <authorList>
            <person name="Bonasio R."/>
            <person name="Zhang G."/>
            <person name="Ye C."/>
            <person name="Mutti N.S."/>
            <person name="Fang X."/>
            <person name="Qin N."/>
            <person name="Donahue G."/>
            <person name="Yang P."/>
            <person name="Li Q."/>
            <person name="Li C."/>
            <person name="Zhang P."/>
            <person name="Huang Z."/>
            <person name="Berger S.L."/>
            <person name="Reinberg D."/>
            <person name="Wang J."/>
            <person name="Liebig J."/>
        </authorList>
    </citation>
    <scope>NUCLEOTIDE SEQUENCE [LARGE SCALE GENOMIC DNA]</scope>
    <source>
        <strain evidence="2 3">R22 G/1</strain>
    </source>
</reference>
<evidence type="ECO:0000256" key="1">
    <source>
        <dbReference type="SAM" id="SignalP"/>
    </source>
</evidence>
<feature type="chain" id="PRO_5003157768" evidence="1">
    <location>
        <begin position="20"/>
        <end position="225"/>
    </location>
</feature>
<sequence>MRFLLTAGLCLSMAVCILANDFNLGERQEGDHSVIDKTIFKPALSLVSRRVTIPVTCPLLHEIITYVKISSLNDNEVDFQLFDDVGMRSLMVIARGKEGEELSLKVDGYCIALEPSWEPRPRTAIVIIKCPINEIITYIKISNTNGKEVNFQLNSGDVGTRSLEMTVTGKQGDSLSLRIKSYCIDPKKNTSEAPTTTEETMGEQTTIRRATIWHSTTSTTSGENE</sequence>
<protein>
    <submittedName>
        <fullName evidence="2">Uncharacterized protein</fullName>
    </submittedName>
</protein>
<dbReference type="STRING" id="610380.E2B2H9"/>
<organism evidence="3">
    <name type="scientific">Harpegnathos saltator</name>
    <name type="common">Jerdon's jumping ant</name>
    <dbReference type="NCBI Taxonomy" id="610380"/>
    <lineage>
        <taxon>Eukaryota</taxon>
        <taxon>Metazoa</taxon>
        <taxon>Ecdysozoa</taxon>
        <taxon>Arthropoda</taxon>
        <taxon>Hexapoda</taxon>
        <taxon>Insecta</taxon>
        <taxon>Pterygota</taxon>
        <taxon>Neoptera</taxon>
        <taxon>Endopterygota</taxon>
        <taxon>Hymenoptera</taxon>
        <taxon>Apocrita</taxon>
        <taxon>Aculeata</taxon>
        <taxon>Formicoidea</taxon>
        <taxon>Formicidae</taxon>
        <taxon>Ponerinae</taxon>
        <taxon>Ponerini</taxon>
        <taxon>Harpegnathos</taxon>
    </lineage>
</organism>
<feature type="signal peptide" evidence="1">
    <location>
        <begin position="1"/>
        <end position="19"/>
    </location>
</feature>
<dbReference type="OrthoDB" id="7617138at2759"/>
<proteinExistence type="predicted"/>
<dbReference type="Proteomes" id="UP000008237">
    <property type="component" value="Unassembled WGS sequence"/>
</dbReference>